<dbReference type="InterPro" id="IPR005135">
    <property type="entry name" value="Endo/exonuclease/phosphatase"/>
</dbReference>
<dbReference type="STRING" id="631362.Thi970DRAFT_01315"/>
<dbReference type="GO" id="GO:0004527">
    <property type="term" value="F:exonuclease activity"/>
    <property type="evidence" value="ECO:0007669"/>
    <property type="project" value="UniProtKB-KW"/>
</dbReference>
<dbReference type="EMBL" id="JH603168">
    <property type="protein sequence ID" value="EIC23634.1"/>
    <property type="molecule type" value="Genomic_DNA"/>
</dbReference>
<dbReference type="HOGENOM" id="CLU_1131608_0_0_6"/>
<feature type="domain" description="Endonuclease/exonuclease/phosphatase" evidence="1">
    <location>
        <begin position="4"/>
        <end position="229"/>
    </location>
</feature>
<keyword evidence="2" id="KW-0269">Exonuclease</keyword>
<evidence type="ECO:0000259" key="1">
    <source>
        <dbReference type="Pfam" id="PF03372"/>
    </source>
</evidence>
<sequence length="237" mass="26122">MRLVSWNLGHQCREDSIPNTFFAAIEALSPDVLSLNEYVHGSTRANMVGRLKSLGLSHLAVSQRLNSHNQVLVASRYSLAPGSIVGPATDGHGGASNFLHVQIPTMNLDFVGVRAPAYSGVALHDYWNKLLQIIRSTKGQRIAFMGDLNTDPDQPKRSTARYLRSLREEGWLIPVPDGLWSFASKAQRYSRIDHAVLSAEVMVERAQYVREVESIILAAPGRTDAVSDHTPLVVQLV</sequence>
<evidence type="ECO:0000313" key="3">
    <source>
        <dbReference type="Proteomes" id="UP000002964"/>
    </source>
</evidence>
<dbReference type="AlphaFoldDB" id="H8YYV8"/>
<dbReference type="RefSeq" id="WP_009147717.1">
    <property type="nucleotide sequence ID" value="NZ_CP121471.1"/>
</dbReference>
<keyword evidence="2" id="KW-0378">Hydrolase</keyword>
<dbReference type="InterPro" id="IPR036691">
    <property type="entry name" value="Endo/exonu/phosph_ase_sf"/>
</dbReference>
<protein>
    <submittedName>
        <fullName evidence="2">Exonuclease III</fullName>
    </submittedName>
</protein>
<keyword evidence="2" id="KW-0540">Nuclease</keyword>
<proteinExistence type="predicted"/>
<evidence type="ECO:0000313" key="2">
    <source>
        <dbReference type="EMBL" id="EIC23634.1"/>
    </source>
</evidence>
<keyword evidence="3" id="KW-1185">Reference proteome</keyword>
<dbReference type="OrthoDB" id="9803914at2"/>
<dbReference type="Proteomes" id="UP000002964">
    <property type="component" value="Unassembled WGS sequence"/>
</dbReference>
<name>H8YYV8_9GAMM</name>
<organism evidence="2 3">
    <name type="scientific">Thiorhodovibrio frisius</name>
    <dbReference type="NCBI Taxonomy" id="631362"/>
    <lineage>
        <taxon>Bacteria</taxon>
        <taxon>Pseudomonadati</taxon>
        <taxon>Pseudomonadota</taxon>
        <taxon>Gammaproteobacteria</taxon>
        <taxon>Chromatiales</taxon>
        <taxon>Chromatiaceae</taxon>
        <taxon>Thiorhodovibrio</taxon>
    </lineage>
</organism>
<accession>H8YYV8</accession>
<reference evidence="3" key="1">
    <citation type="submission" date="2011-06" db="EMBL/GenBank/DDBJ databases">
        <authorList>
            <consortium name="US DOE Joint Genome Institute (JGI-PGF)"/>
            <person name="Lucas S."/>
            <person name="Han J."/>
            <person name="Lapidus A."/>
            <person name="Cheng J.-F."/>
            <person name="Goodwin L."/>
            <person name="Pitluck S."/>
            <person name="Peters L."/>
            <person name="Land M.L."/>
            <person name="Hauser L."/>
            <person name="Vogl K."/>
            <person name="Liu Z."/>
            <person name="Overmann J."/>
            <person name="Frigaard N.-U."/>
            <person name="Bryant D.A."/>
            <person name="Woyke T.J."/>
        </authorList>
    </citation>
    <scope>NUCLEOTIDE SEQUENCE [LARGE SCALE GENOMIC DNA]</scope>
    <source>
        <strain evidence="3">970</strain>
    </source>
</reference>
<dbReference type="Pfam" id="PF03372">
    <property type="entry name" value="Exo_endo_phos"/>
    <property type="match status" value="1"/>
</dbReference>
<gene>
    <name evidence="2" type="ORF">Thi970DRAFT_01315</name>
</gene>
<dbReference type="SUPFAM" id="SSF56219">
    <property type="entry name" value="DNase I-like"/>
    <property type="match status" value="1"/>
</dbReference>
<reference evidence="2 3" key="2">
    <citation type="submission" date="2011-11" db="EMBL/GenBank/DDBJ databases">
        <authorList>
            <consortium name="US DOE Joint Genome Institute"/>
            <person name="Lucas S."/>
            <person name="Han J."/>
            <person name="Lapidus A."/>
            <person name="Cheng J.-F."/>
            <person name="Goodwin L."/>
            <person name="Pitluck S."/>
            <person name="Peters L."/>
            <person name="Ovchinnikova G."/>
            <person name="Zhang X."/>
            <person name="Detter J.C."/>
            <person name="Han C."/>
            <person name="Tapia R."/>
            <person name="Land M."/>
            <person name="Hauser L."/>
            <person name="Kyrpides N."/>
            <person name="Ivanova N."/>
            <person name="Pagani I."/>
            <person name="Vogl K."/>
            <person name="Liu Z."/>
            <person name="Overmann J."/>
            <person name="Frigaard N.-U."/>
            <person name="Bryant D."/>
            <person name="Woyke T."/>
        </authorList>
    </citation>
    <scope>NUCLEOTIDE SEQUENCE [LARGE SCALE GENOMIC DNA]</scope>
    <source>
        <strain evidence="2 3">970</strain>
    </source>
</reference>
<dbReference type="Gene3D" id="3.60.10.10">
    <property type="entry name" value="Endonuclease/exonuclease/phosphatase"/>
    <property type="match status" value="1"/>
</dbReference>